<evidence type="ECO:0000313" key="2">
    <source>
        <dbReference type="Proteomes" id="UP001385951"/>
    </source>
</evidence>
<accession>A0AAW0GAP7</accession>
<dbReference type="EMBL" id="JASBNA010000008">
    <property type="protein sequence ID" value="KAK7689497.1"/>
    <property type="molecule type" value="Genomic_DNA"/>
</dbReference>
<gene>
    <name evidence="1" type="ORF">QCA50_007289</name>
</gene>
<proteinExistence type="predicted"/>
<name>A0AAW0GAP7_9APHY</name>
<keyword evidence="2" id="KW-1185">Reference proteome</keyword>
<evidence type="ECO:0000313" key="1">
    <source>
        <dbReference type="EMBL" id="KAK7689497.1"/>
    </source>
</evidence>
<dbReference type="Proteomes" id="UP001385951">
    <property type="component" value="Unassembled WGS sequence"/>
</dbReference>
<protein>
    <recommendedName>
        <fullName evidence="3">F-box domain-containing protein</fullName>
    </recommendedName>
</protein>
<sequence>MDNSISLPLDIELIIIDALADLPDFEERQDYTERQECFRSLSLVCRNWTRPSQKYLFNTVQLDHISLPKFESVIMPQTELAKSFRESVVQLTFNSSLSTAKASKDWKVEKPTFSIARALMIALTLPKVATLDFISRGFSLEPPILHRLPPRFGNVRCLAIQIKEPVRLSHLAHFLSGFSSLHTLRIDVAIEPEPKDVEGKKPLLRYKYPSLPTTLYRLFLYVFPGSEPLIE</sequence>
<dbReference type="AlphaFoldDB" id="A0AAW0GAP7"/>
<organism evidence="1 2">
    <name type="scientific">Cerrena zonata</name>
    <dbReference type="NCBI Taxonomy" id="2478898"/>
    <lineage>
        <taxon>Eukaryota</taxon>
        <taxon>Fungi</taxon>
        <taxon>Dikarya</taxon>
        <taxon>Basidiomycota</taxon>
        <taxon>Agaricomycotina</taxon>
        <taxon>Agaricomycetes</taxon>
        <taxon>Polyporales</taxon>
        <taxon>Cerrenaceae</taxon>
        <taxon>Cerrena</taxon>
    </lineage>
</organism>
<evidence type="ECO:0008006" key="3">
    <source>
        <dbReference type="Google" id="ProtNLM"/>
    </source>
</evidence>
<comment type="caution">
    <text evidence="1">The sequence shown here is derived from an EMBL/GenBank/DDBJ whole genome shotgun (WGS) entry which is preliminary data.</text>
</comment>
<reference evidence="1 2" key="1">
    <citation type="submission" date="2022-09" db="EMBL/GenBank/DDBJ databases">
        <authorList>
            <person name="Palmer J.M."/>
        </authorList>
    </citation>
    <scope>NUCLEOTIDE SEQUENCE [LARGE SCALE GENOMIC DNA]</scope>
    <source>
        <strain evidence="1 2">DSM 7382</strain>
    </source>
</reference>